<gene>
    <name evidence="3" type="ORF">GA0070620_0651</name>
</gene>
<keyword evidence="4" id="KW-1185">Reference proteome</keyword>
<proteinExistence type="predicted"/>
<evidence type="ECO:0000313" key="3">
    <source>
        <dbReference type="EMBL" id="SBV25181.1"/>
    </source>
</evidence>
<feature type="region of interest" description="Disordered" evidence="1">
    <location>
        <begin position="107"/>
        <end position="126"/>
    </location>
</feature>
<dbReference type="EMBL" id="LT598496">
    <property type="protein sequence ID" value="SBV25181.1"/>
    <property type="molecule type" value="Genomic_DNA"/>
</dbReference>
<dbReference type="SUPFAM" id="SSF55718">
    <property type="entry name" value="SCP-like"/>
    <property type="match status" value="1"/>
</dbReference>
<dbReference type="STRING" id="307121.GA0070620_0651"/>
<organism evidence="3 4">
    <name type="scientific">Micromonospora krabiensis</name>
    <dbReference type="NCBI Taxonomy" id="307121"/>
    <lineage>
        <taxon>Bacteria</taxon>
        <taxon>Bacillati</taxon>
        <taxon>Actinomycetota</taxon>
        <taxon>Actinomycetes</taxon>
        <taxon>Micromonosporales</taxon>
        <taxon>Micromonosporaceae</taxon>
        <taxon>Micromonospora</taxon>
    </lineage>
</organism>
<dbReference type="RefSeq" id="WP_091588438.1">
    <property type="nucleotide sequence ID" value="NZ_JBHRWG010000002.1"/>
</dbReference>
<evidence type="ECO:0000313" key="4">
    <source>
        <dbReference type="Proteomes" id="UP000199393"/>
    </source>
</evidence>
<sequence length="126" mass="13608">MEGLIEQFFGTLQARTPQGLRSPVSGVLRVDLYTGEHTEHWVVTMRSGVPTAARGYAAADTVWRSDVALFETLVTGGSQPVAAVLRNEATLSGDVMLFLAFQRFFPPSPQARDPRAVEPVPPGVPS</sequence>
<dbReference type="Gene3D" id="3.30.1050.10">
    <property type="entry name" value="SCP2 sterol-binding domain"/>
    <property type="match status" value="1"/>
</dbReference>
<dbReference type="InterPro" id="IPR036527">
    <property type="entry name" value="SCP2_sterol-bd_dom_sf"/>
</dbReference>
<protein>
    <submittedName>
        <fullName evidence="3">SCP-2 sterol transfer family protein</fullName>
    </submittedName>
</protein>
<dbReference type="Pfam" id="PF02036">
    <property type="entry name" value="SCP2"/>
    <property type="match status" value="1"/>
</dbReference>
<feature type="domain" description="SCP2" evidence="2">
    <location>
        <begin position="16"/>
        <end position="105"/>
    </location>
</feature>
<dbReference type="AlphaFoldDB" id="A0A1C3MXY7"/>
<reference evidence="4" key="1">
    <citation type="submission" date="2016-06" db="EMBL/GenBank/DDBJ databases">
        <authorList>
            <person name="Varghese N."/>
        </authorList>
    </citation>
    <scope>NUCLEOTIDE SEQUENCE [LARGE SCALE GENOMIC DNA]</scope>
    <source>
        <strain evidence="4">DSM 45344</strain>
    </source>
</reference>
<accession>A0A1C3MXY7</accession>
<evidence type="ECO:0000256" key="1">
    <source>
        <dbReference type="SAM" id="MobiDB-lite"/>
    </source>
</evidence>
<name>A0A1C3MXY7_9ACTN</name>
<dbReference type="OrthoDB" id="3402301at2"/>
<dbReference type="InterPro" id="IPR003033">
    <property type="entry name" value="SCP2_sterol-bd_dom"/>
</dbReference>
<dbReference type="Proteomes" id="UP000199393">
    <property type="component" value="Chromosome I"/>
</dbReference>
<evidence type="ECO:0000259" key="2">
    <source>
        <dbReference type="Pfam" id="PF02036"/>
    </source>
</evidence>